<proteinExistence type="predicted"/>
<accession>A0A2T6BUZ8</accession>
<organism evidence="1 2">
    <name type="scientific">Melghirimyces profundicolus</name>
    <dbReference type="NCBI Taxonomy" id="1242148"/>
    <lineage>
        <taxon>Bacteria</taxon>
        <taxon>Bacillati</taxon>
        <taxon>Bacillota</taxon>
        <taxon>Bacilli</taxon>
        <taxon>Bacillales</taxon>
        <taxon>Thermoactinomycetaceae</taxon>
        <taxon>Melghirimyces</taxon>
    </lineage>
</organism>
<keyword evidence="2" id="KW-1185">Reference proteome</keyword>
<protein>
    <submittedName>
        <fullName evidence="1">Uncharacterized protein</fullName>
    </submittedName>
</protein>
<name>A0A2T6BUZ8_9BACL</name>
<dbReference type="AlphaFoldDB" id="A0A2T6BUZ8"/>
<reference evidence="1 2" key="1">
    <citation type="submission" date="2018-04" db="EMBL/GenBank/DDBJ databases">
        <title>Genomic Encyclopedia of Archaeal and Bacterial Type Strains, Phase II (KMG-II): from individual species to whole genera.</title>
        <authorList>
            <person name="Goeker M."/>
        </authorList>
    </citation>
    <scope>NUCLEOTIDE SEQUENCE [LARGE SCALE GENOMIC DNA]</scope>
    <source>
        <strain evidence="1 2">DSM 45787</strain>
    </source>
</reference>
<evidence type="ECO:0000313" key="2">
    <source>
        <dbReference type="Proteomes" id="UP000244240"/>
    </source>
</evidence>
<dbReference type="EMBL" id="QBKR01000010">
    <property type="protein sequence ID" value="PTX59900.1"/>
    <property type="molecule type" value="Genomic_DNA"/>
</dbReference>
<dbReference type="Proteomes" id="UP000244240">
    <property type="component" value="Unassembled WGS sequence"/>
</dbReference>
<comment type="caution">
    <text evidence="1">The sequence shown here is derived from an EMBL/GenBank/DDBJ whole genome shotgun (WGS) entry which is preliminary data.</text>
</comment>
<gene>
    <name evidence="1" type="ORF">C8P63_11045</name>
</gene>
<evidence type="ECO:0000313" key="1">
    <source>
        <dbReference type="EMBL" id="PTX59900.1"/>
    </source>
</evidence>
<dbReference type="RefSeq" id="WP_108023165.1">
    <property type="nucleotide sequence ID" value="NZ_QBKR01000010.1"/>
</dbReference>
<dbReference type="OrthoDB" id="2990148at2"/>
<sequence>MANVAQRLFASIFISLMAAGLLSLLPALDGQDGRSGGIPVFGSHKPRVLTEDTLVDVLLHQPAGFRVVHADWDGSRLLLKLRQTEGAEETLYRTMVEWLRGTLVYTSNVKAVVMEVFPTEGETKVIVRARRGDLASDPSMEGAEKMPASRYLKRMFHLSRERIDR</sequence>